<keyword evidence="5" id="KW-1185">Reference proteome</keyword>
<organism evidence="4 5">
    <name type="scientific">Elysia chlorotica</name>
    <name type="common">Eastern emerald elysia</name>
    <name type="synonym">Sea slug</name>
    <dbReference type="NCBI Taxonomy" id="188477"/>
    <lineage>
        <taxon>Eukaryota</taxon>
        <taxon>Metazoa</taxon>
        <taxon>Spiralia</taxon>
        <taxon>Lophotrochozoa</taxon>
        <taxon>Mollusca</taxon>
        <taxon>Gastropoda</taxon>
        <taxon>Heterobranchia</taxon>
        <taxon>Euthyneura</taxon>
        <taxon>Panpulmonata</taxon>
        <taxon>Sacoglossa</taxon>
        <taxon>Placobranchoidea</taxon>
        <taxon>Plakobranchidae</taxon>
        <taxon>Elysia</taxon>
    </lineage>
</organism>
<dbReference type="InterPro" id="IPR000719">
    <property type="entry name" value="Prot_kinase_dom"/>
</dbReference>
<dbReference type="SUPFAM" id="SSF56112">
    <property type="entry name" value="Protein kinase-like (PK-like)"/>
    <property type="match status" value="1"/>
</dbReference>
<dbReference type="GO" id="GO:0004672">
    <property type="term" value="F:protein kinase activity"/>
    <property type="evidence" value="ECO:0007669"/>
    <property type="project" value="InterPro"/>
</dbReference>
<dbReference type="STRING" id="188477.A0A3S1B7D4"/>
<dbReference type="Gene3D" id="1.10.510.10">
    <property type="entry name" value="Transferase(Phosphotransferase) domain 1"/>
    <property type="match status" value="1"/>
</dbReference>
<feature type="non-terminal residue" evidence="4">
    <location>
        <position position="817"/>
    </location>
</feature>
<evidence type="ECO:0000256" key="2">
    <source>
        <dbReference type="ARBA" id="ARBA00022840"/>
    </source>
</evidence>
<feature type="domain" description="Protein kinase" evidence="3">
    <location>
        <begin position="556"/>
        <end position="812"/>
    </location>
</feature>
<protein>
    <recommendedName>
        <fullName evidence="3">Protein kinase domain-containing protein</fullName>
    </recommendedName>
</protein>
<evidence type="ECO:0000256" key="1">
    <source>
        <dbReference type="ARBA" id="ARBA00022741"/>
    </source>
</evidence>
<gene>
    <name evidence="4" type="ORF">EGW08_010694</name>
</gene>
<dbReference type="OrthoDB" id="6162313at2759"/>
<keyword evidence="2" id="KW-0067">ATP-binding</keyword>
<reference evidence="4 5" key="1">
    <citation type="submission" date="2019-01" db="EMBL/GenBank/DDBJ databases">
        <title>A draft genome assembly of the solar-powered sea slug Elysia chlorotica.</title>
        <authorList>
            <person name="Cai H."/>
            <person name="Li Q."/>
            <person name="Fang X."/>
            <person name="Li J."/>
            <person name="Curtis N.E."/>
            <person name="Altenburger A."/>
            <person name="Shibata T."/>
            <person name="Feng M."/>
            <person name="Maeda T."/>
            <person name="Schwartz J.A."/>
            <person name="Shigenobu S."/>
            <person name="Lundholm N."/>
            <person name="Nishiyama T."/>
            <person name="Yang H."/>
            <person name="Hasebe M."/>
            <person name="Li S."/>
            <person name="Pierce S.K."/>
            <person name="Wang J."/>
        </authorList>
    </citation>
    <scope>NUCLEOTIDE SEQUENCE [LARGE SCALE GENOMIC DNA]</scope>
    <source>
        <strain evidence="4">EC2010</strain>
        <tissue evidence="4">Whole organism of an adult</tissue>
    </source>
</reference>
<dbReference type="PROSITE" id="PS50011">
    <property type="entry name" value="PROTEIN_KINASE_DOM"/>
    <property type="match status" value="1"/>
</dbReference>
<dbReference type="PANTHER" id="PTHR24418">
    <property type="entry name" value="TYROSINE-PROTEIN KINASE"/>
    <property type="match status" value="1"/>
</dbReference>
<dbReference type="EMBL" id="RQTK01000332">
    <property type="protein sequence ID" value="RUS81524.1"/>
    <property type="molecule type" value="Genomic_DNA"/>
</dbReference>
<dbReference type="PRINTS" id="PR00109">
    <property type="entry name" value="TYRKINASE"/>
</dbReference>
<accession>A0A3S1B7D4</accession>
<dbReference type="AlphaFoldDB" id="A0A3S1B7D4"/>
<evidence type="ECO:0000313" key="4">
    <source>
        <dbReference type="EMBL" id="RUS81524.1"/>
    </source>
</evidence>
<evidence type="ECO:0000313" key="5">
    <source>
        <dbReference type="Proteomes" id="UP000271974"/>
    </source>
</evidence>
<dbReference type="Pfam" id="PF07714">
    <property type="entry name" value="PK_Tyr_Ser-Thr"/>
    <property type="match status" value="1"/>
</dbReference>
<sequence>MDLQGDFYLAPCVREKCNMYLEEMAKAMLKENKNLCLVTKDPPYNSIEESFKESFKGCAFTILHKCKHFWKGIKSIERTLLQETSRVMCVTFREDKRPYYDQLERHHEFFNRLRIYDASTEQSLISFIKLAVDNLYTVHPNRRKLSLDKDEEGADSEDEGNPDGFAQWPDLFDSTKHTQVFLFKDFCKVTDKSPLKSCSNIGRLSQEVKTLPLPKLKCFILKVLPKMFIDGDIAGLSLLSVCEHTQMANVAVLLLQLLLLKTQPTKPWQRINELITAEGLLFWKLLEYRQGVLNGGFENFTQFFTLFSRLAVTYVMVLSDFILTCLEEKTNKMHTHLDTIEGRSFSTSPEDEKMRNVFLWLDSFVKDAVSYKRNSYKEMLQTYEDEKDHLSGDEEAKCLSQKSPTIQTLVTYQAVKEIFQSMSEDHLTVLKEYVCIQQQVDASTAVIHQGLALFVAFQLRKETVEDLESFCCTVMEVLKEQLPPKSAKIKKGVKVDPLLQTLFFNPNPYIRAATMEHTTQKFFYLNREAFILNEILRVLFPLLAQPEKIDDQEKQSGTNWMLYKGQFGDCEAHIRLHVPNPQPLQDKLKTTFSEEDVYYNEMMMLGKLQHPNIIKMLAFQSQLIPQFFIVEHHRDLQSTLKNKTKNHAFAEKSTLVRYISQTHEALEFCHSKSVVHRNLTAKSLLLVDDDNIKLSGFHLSLNMVSGEATSPAQTNNMIPTRWSAPESLGENKYSVASDVWMFGHLIYEILTHGGLPYADFDEGAKLINQIINGTVHLKEHRLIPRAYFELIAKCTKLPPQERPALSVVRQVLEKRKK</sequence>
<evidence type="ECO:0000259" key="3">
    <source>
        <dbReference type="PROSITE" id="PS50011"/>
    </source>
</evidence>
<dbReference type="InterPro" id="IPR050198">
    <property type="entry name" value="Non-receptor_tyrosine_kinases"/>
</dbReference>
<dbReference type="GO" id="GO:0005524">
    <property type="term" value="F:ATP binding"/>
    <property type="evidence" value="ECO:0007669"/>
    <property type="project" value="UniProtKB-KW"/>
</dbReference>
<comment type="caution">
    <text evidence="4">The sequence shown here is derived from an EMBL/GenBank/DDBJ whole genome shotgun (WGS) entry which is preliminary data.</text>
</comment>
<proteinExistence type="predicted"/>
<dbReference type="Proteomes" id="UP000271974">
    <property type="component" value="Unassembled WGS sequence"/>
</dbReference>
<name>A0A3S1B7D4_ELYCH</name>
<dbReference type="InterPro" id="IPR001245">
    <property type="entry name" value="Ser-Thr/Tyr_kinase_cat_dom"/>
</dbReference>
<dbReference type="InterPro" id="IPR011009">
    <property type="entry name" value="Kinase-like_dom_sf"/>
</dbReference>
<keyword evidence="1" id="KW-0547">Nucleotide-binding</keyword>